<dbReference type="EMBL" id="NMVO01000012">
    <property type="protein sequence ID" value="OYO14756.1"/>
    <property type="molecule type" value="Genomic_DNA"/>
</dbReference>
<feature type="transmembrane region" description="Helical" evidence="1">
    <location>
        <begin position="23"/>
        <end position="46"/>
    </location>
</feature>
<comment type="caution">
    <text evidence="2">The sequence shown here is derived from an EMBL/GenBank/DDBJ whole genome shotgun (WGS) entry which is preliminary data.</text>
</comment>
<gene>
    <name evidence="2" type="ORF">CGZ94_09375</name>
</gene>
<reference evidence="2 3" key="1">
    <citation type="submission" date="2017-07" db="EMBL/GenBank/DDBJ databases">
        <title>Draft whole genome sequences of clinical Proprionibacteriaceae strains.</title>
        <authorList>
            <person name="Bernier A.-M."/>
            <person name="Bernard K."/>
            <person name="Domingo M.-C."/>
        </authorList>
    </citation>
    <scope>NUCLEOTIDE SEQUENCE [LARGE SCALE GENOMIC DNA]</scope>
    <source>
        <strain evidence="2 3">NML 030167</strain>
    </source>
</reference>
<organism evidence="2 3">
    <name type="scientific">Enemella evansiae</name>
    <dbReference type="NCBI Taxonomy" id="2016499"/>
    <lineage>
        <taxon>Bacteria</taxon>
        <taxon>Bacillati</taxon>
        <taxon>Actinomycetota</taxon>
        <taxon>Actinomycetes</taxon>
        <taxon>Propionibacteriales</taxon>
        <taxon>Propionibacteriaceae</taxon>
        <taxon>Enemella</taxon>
    </lineage>
</organism>
<evidence type="ECO:0000313" key="2">
    <source>
        <dbReference type="EMBL" id="OYO14756.1"/>
    </source>
</evidence>
<dbReference type="RefSeq" id="WP_094405427.1">
    <property type="nucleotide sequence ID" value="NZ_NMVM01000002.1"/>
</dbReference>
<dbReference type="Proteomes" id="UP000215896">
    <property type="component" value="Unassembled WGS sequence"/>
</dbReference>
<keyword evidence="1" id="KW-1133">Transmembrane helix</keyword>
<sequence>MTDKTPGPTEDPLLEHRSRSRRFWVTLAILTTLLAVTVGVLAWALARQEAWTPIPIPTASPGY</sequence>
<keyword evidence="3" id="KW-1185">Reference proteome</keyword>
<keyword evidence="1" id="KW-0472">Membrane</keyword>
<accession>A0A255GJN4</accession>
<name>A0A255GJN4_9ACTN</name>
<evidence type="ECO:0000313" key="3">
    <source>
        <dbReference type="Proteomes" id="UP000215896"/>
    </source>
</evidence>
<proteinExistence type="predicted"/>
<dbReference type="AlphaFoldDB" id="A0A255GJN4"/>
<evidence type="ECO:0000256" key="1">
    <source>
        <dbReference type="SAM" id="Phobius"/>
    </source>
</evidence>
<protein>
    <submittedName>
        <fullName evidence="2">Uncharacterized protein</fullName>
    </submittedName>
</protein>
<keyword evidence="1" id="KW-0812">Transmembrane</keyword>